<dbReference type="EMBL" id="JAVHJV010000005">
    <property type="protein sequence ID" value="KAK5942628.1"/>
    <property type="molecule type" value="Genomic_DNA"/>
</dbReference>
<evidence type="ECO:0000313" key="3">
    <source>
        <dbReference type="Proteomes" id="UP001334248"/>
    </source>
</evidence>
<organism evidence="2 3">
    <name type="scientific">Knufia obscura</name>
    <dbReference type="NCBI Taxonomy" id="1635080"/>
    <lineage>
        <taxon>Eukaryota</taxon>
        <taxon>Fungi</taxon>
        <taxon>Dikarya</taxon>
        <taxon>Ascomycota</taxon>
        <taxon>Pezizomycotina</taxon>
        <taxon>Eurotiomycetes</taxon>
        <taxon>Chaetothyriomycetidae</taxon>
        <taxon>Chaetothyriales</taxon>
        <taxon>Trichomeriaceae</taxon>
        <taxon>Knufia</taxon>
    </lineage>
</organism>
<sequence>MQLPGHLLPTYRRYKSEEKEVIQWIVNTATSCGHRLPTLNTPTANASVPKVSQKLKGRARTLARRAAQEKDHTVQGTDTEKEPSIAIYQILPFVETIATNNTVESVPAEIAKSLLSTSKLRNKCLLWFQKNTAKTDEETLRQNERHLHPVSILNQAISLLRSKFSSSSAESQTHVKTETAATTNMFNHLKLEEVSPDQDVGDASTTQGVHKAEYPAARTKLSPEELRQSEYDFACFCMLEEIQGIEDFFIVECVRMSTSCETGLYLGTLVNAAVDLVQSMEDELEDSFGSIGKENFVFLESLNWSTPHECHSPIVRMRALADVLAFNKANAREFSTQLEDTSVDSQYFGQATRPQANQELKCILDLWQCPSLEQVALNGSMYSDMATSALFLLRKDETKFEGLTTTSYTIAFSLRLLFLVMEVLDTQVAKPLHDLTVAAKQLEAKVNSWAEACAVSGHWLRKFPAIYRTFCDSSDWLIEYARNFSDLAVSHNPSVLRLMPLMASINIFISKTASAQPSAGVMEFSRSLLIAAHLFNVLKEEGMSSETWPDLDFVLAHGGQTPIFQGSPPTLTSRGNFASRLLYATGVTEKKFERALFGAACNEVLSVSGKKRHYFEREAMTLTHVCDRRATVPRFHLGDPQLEPVAYATAVRDLQGKKAKRVDLVNNGNLQNKDELRKNREQSPTLTHAQLLACIKHGLKQESDALHFGYFEMAEVCGNLVDSITEAWAKSGISYNIMGLDLDALARLDKSRVAAYMILKMVPECTGSGESREVYYKSLKTTAKVFEEWLPKHGSVGLADLPKASDDAVQSLNVLRPDIREKIEEIAHNGRLYDNVFQPTQLEDADLGQLTISLETVVKDAWANRKHSQKRGK</sequence>
<dbReference type="PANTHER" id="PTHR38795:SF1">
    <property type="entry name" value="DUF6604 DOMAIN-CONTAINING PROTEIN"/>
    <property type="match status" value="1"/>
</dbReference>
<gene>
    <name evidence="2" type="ORF">PMZ80_005193</name>
</gene>
<name>A0ABR0RQ07_9EURO</name>
<dbReference type="PANTHER" id="PTHR38795">
    <property type="entry name" value="DUF6604 DOMAIN-CONTAINING PROTEIN"/>
    <property type="match status" value="1"/>
</dbReference>
<keyword evidence="3" id="KW-1185">Reference proteome</keyword>
<protein>
    <recommendedName>
        <fullName evidence="1">DUF6604 domain-containing protein</fullName>
    </recommendedName>
</protein>
<dbReference type="GeneID" id="89998642"/>
<accession>A0ABR0RQ07</accession>
<dbReference type="Proteomes" id="UP001334248">
    <property type="component" value="Unassembled WGS sequence"/>
</dbReference>
<dbReference type="RefSeq" id="XP_064730718.1">
    <property type="nucleotide sequence ID" value="XM_064873614.1"/>
</dbReference>
<feature type="domain" description="DUF6604" evidence="1">
    <location>
        <begin position="12"/>
        <end position="285"/>
    </location>
</feature>
<evidence type="ECO:0000259" key="1">
    <source>
        <dbReference type="Pfam" id="PF20253"/>
    </source>
</evidence>
<comment type="caution">
    <text evidence="2">The sequence shown here is derived from an EMBL/GenBank/DDBJ whole genome shotgun (WGS) entry which is preliminary data.</text>
</comment>
<dbReference type="InterPro" id="IPR046539">
    <property type="entry name" value="DUF6604"/>
</dbReference>
<evidence type="ECO:0000313" key="2">
    <source>
        <dbReference type="EMBL" id="KAK5942628.1"/>
    </source>
</evidence>
<proteinExistence type="predicted"/>
<dbReference type="Pfam" id="PF20253">
    <property type="entry name" value="DUF6604"/>
    <property type="match status" value="1"/>
</dbReference>
<reference evidence="2 3" key="1">
    <citation type="journal article" date="2023" name="Res Sq">
        <title>Genomic and morphological characterization of Knufia obscura isolated from the Mars 2020 spacecraft assembly facility.</title>
        <authorList>
            <person name="Chander A.M."/>
            <person name="Teixeira M.M."/>
            <person name="Singh N.K."/>
            <person name="Williams M.P."/>
            <person name="Parker C.W."/>
            <person name="Leo P."/>
            <person name="Stajich J.E."/>
            <person name="Torok T."/>
            <person name="Tighe S."/>
            <person name="Mason C.E."/>
            <person name="Venkateswaran K."/>
        </authorList>
    </citation>
    <scope>NUCLEOTIDE SEQUENCE [LARGE SCALE GENOMIC DNA]</scope>
    <source>
        <strain evidence="2 3">CCFEE 5817</strain>
    </source>
</reference>